<dbReference type="SUPFAM" id="SSF54427">
    <property type="entry name" value="NTF2-like"/>
    <property type="match status" value="1"/>
</dbReference>
<accession>A0A1Q8SS75</accession>
<dbReference type="EMBL" id="MSDO01000012">
    <property type="protein sequence ID" value="OLO04295.1"/>
    <property type="molecule type" value="Genomic_DNA"/>
</dbReference>
<dbReference type="RefSeq" id="WP_075570116.1">
    <property type="nucleotide sequence ID" value="NZ_MSDO01000012.1"/>
</dbReference>
<sequence length="143" mass="15619">MADNPSAESHPVAALIRQADRLITAEDFGRLLAIYDEDATLVVKPGLVVSGRARIRQAFEAIADHFEHRLTVTQGAMEIIEGSDTALVVMETLLEIPHGDGGALIPVRRKATYVFRRSADGQWLCTVDNSYGTDILEEVSEAL</sequence>
<proteinExistence type="predicted"/>
<comment type="caution">
    <text evidence="2">The sequence shown here is derived from an EMBL/GenBank/DDBJ whole genome shotgun (WGS) entry which is preliminary data.</text>
</comment>
<name>A0A1Q8SS75_9GAMM</name>
<evidence type="ECO:0000259" key="1">
    <source>
        <dbReference type="Pfam" id="PF14534"/>
    </source>
</evidence>
<evidence type="ECO:0000313" key="2">
    <source>
        <dbReference type="EMBL" id="OLO04295.1"/>
    </source>
</evidence>
<dbReference type="Gene3D" id="3.10.450.50">
    <property type="match status" value="1"/>
</dbReference>
<dbReference type="Proteomes" id="UP000186878">
    <property type="component" value="Unassembled WGS sequence"/>
</dbReference>
<dbReference type="AlphaFoldDB" id="A0A1Q8SS75"/>
<evidence type="ECO:0000313" key="3">
    <source>
        <dbReference type="Proteomes" id="UP000186878"/>
    </source>
</evidence>
<reference evidence="2 3" key="1">
    <citation type="submission" date="2016-12" db="EMBL/GenBank/DDBJ databases">
        <title>Draft genome sequences of strains Salinicola socius SMB35, Salinicola sp. MH3R3-1 and Chromohalobacter sp. SMB17 from the Verkhnekamsk potash mining region of Russia.</title>
        <authorList>
            <person name="Mavrodi D.V."/>
            <person name="Olsson B.E."/>
            <person name="Korsakova E.S."/>
            <person name="Pyankova A."/>
            <person name="Mavrodi O.V."/>
            <person name="Plotnikova E.G."/>
        </authorList>
    </citation>
    <scope>NUCLEOTIDE SEQUENCE [LARGE SCALE GENOMIC DNA]</scope>
    <source>
        <strain evidence="2 3">SMB35</strain>
    </source>
</reference>
<keyword evidence="3" id="KW-1185">Reference proteome</keyword>
<gene>
    <name evidence="2" type="ORF">BTW07_10470</name>
</gene>
<dbReference type="InterPro" id="IPR032710">
    <property type="entry name" value="NTF2-like_dom_sf"/>
</dbReference>
<protein>
    <submittedName>
        <fullName evidence="2">DUF4440 domain-containing protein</fullName>
    </submittedName>
</protein>
<dbReference type="OrthoDB" id="1633822at2"/>
<dbReference type="Pfam" id="PF14534">
    <property type="entry name" value="DUF4440"/>
    <property type="match status" value="1"/>
</dbReference>
<feature type="domain" description="DUF4440" evidence="1">
    <location>
        <begin position="12"/>
        <end position="124"/>
    </location>
</feature>
<dbReference type="InterPro" id="IPR027843">
    <property type="entry name" value="DUF4440"/>
</dbReference>
<organism evidence="2 3">
    <name type="scientific">Salinicola socius</name>
    <dbReference type="NCBI Taxonomy" id="404433"/>
    <lineage>
        <taxon>Bacteria</taxon>
        <taxon>Pseudomonadati</taxon>
        <taxon>Pseudomonadota</taxon>
        <taxon>Gammaproteobacteria</taxon>
        <taxon>Oceanospirillales</taxon>
        <taxon>Halomonadaceae</taxon>
        <taxon>Salinicola</taxon>
    </lineage>
</organism>